<keyword evidence="3 5" id="KW-1133">Transmembrane helix</keyword>
<reference evidence="8" key="1">
    <citation type="submission" date="2022-11" db="UniProtKB">
        <authorList>
            <consortium name="WormBaseParasite"/>
        </authorList>
    </citation>
    <scope>IDENTIFICATION</scope>
</reference>
<name>A0A914CHL7_9BILA</name>
<feature type="domain" description="STAS" evidence="6">
    <location>
        <begin position="319"/>
        <end position="418"/>
    </location>
</feature>
<feature type="transmembrane region" description="Helical" evidence="5">
    <location>
        <begin position="226"/>
        <end position="246"/>
    </location>
</feature>
<dbReference type="CDD" id="cd07042">
    <property type="entry name" value="STAS_SulP_like_sulfate_transporter"/>
    <property type="match status" value="1"/>
</dbReference>
<dbReference type="GO" id="GO:0016020">
    <property type="term" value="C:membrane"/>
    <property type="evidence" value="ECO:0007669"/>
    <property type="project" value="UniProtKB-SubCell"/>
</dbReference>
<comment type="subcellular location">
    <subcellularLocation>
        <location evidence="1">Membrane</location>
        <topology evidence="1">Multi-pass membrane protein</topology>
    </subcellularLocation>
</comment>
<keyword evidence="2 5" id="KW-0812">Transmembrane</keyword>
<organism evidence="7 8">
    <name type="scientific">Acrobeloides nanus</name>
    <dbReference type="NCBI Taxonomy" id="290746"/>
    <lineage>
        <taxon>Eukaryota</taxon>
        <taxon>Metazoa</taxon>
        <taxon>Ecdysozoa</taxon>
        <taxon>Nematoda</taxon>
        <taxon>Chromadorea</taxon>
        <taxon>Rhabditida</taxon>
        <taxon>Tylenchina</taxon>
        <taxon>Cephalobomorpha</taxon>
        <taxon>Cephaloboidea</taxon>
        <taxon>Cephalobidae</taxon>
        <taxon>Acrobeloides</taxon>
    </lineage>
</organism>
<evidence type="ECO:0000313" key="8">
    <source>
        <dbReference type="WBParaSite" id="ACRNAN_scaffold10597.g31762.t1"/>
    </source>
</evidence>
<evidence type="ECO:0000313" key="7">
    <source>
        <dbReference type="Proteomes" id="UP000887540"/>
    </source>
</evidence>
<dbReference type="WBParaSite" id="ACRNAN_scaffold10597.g31762.t1">
    <property type="protein sequence ID" value="ACRNAN_scaffold10597.g31762.t1"/>
    <property type="gene ID" value="ACRNAN_scaffold10597.g31762"/>
</dbReference>
<dbReference type="SUPFAM" id="SSF52091">
    <property type="entry name" value="SpoIIaa-like"/>
    <property type="match status" value="1"/>
</dbReference>
<feature type="transmembrane region" description="Helical" evidence="5">
    <location>
        <begin position="162"/>
        <end position="187"/>
    </location>
</feature>
<dbReference type="PROSITE" id="PS50801">
    <property type="entry name" value="STAS"/>
    <property type="match status" value="1"/>
</dbReference>
<dbReference type="InterPro" id="IPR036513">
    <property type="entry name" value="STAS_dom_sf"/>
</dbReference>
<evidence type="ECO:0000259" key="6">
    <source>
        <dbReference type="PROSITE" id="PS50801"/>
    </source>
</evidence>
<keyword evidence="4 5" id="KW-0472">Membrane</keyword>
<dbReference type="Pfam" id="PF01740">
    <property type="entry name" value="STAS"/>
    <property type="match status" value="1"/>
</dbReference>
<dbReference type="Proteomes" id="UP000887540">
    <property type="component" value="Unplaced"/>
</dbReference>
<evidence type="ECO:0000256" key="2">
    <source>
        <dbReference type="ARBA" id="ARBA00022692"/>
    </source>
</evidence>
<dbReference type="Pfam" id="PF00916">
    <property type="entry name" value="Sulfate_transp"/>
    <property type="match status" value="2"/>
</dbReference>
<accession>A0A914CHL7</accession>
<dbReference type="InterPro" id="IPR011547">
    <property type="entry name" value="SLC26A/SulP_dom"/>
</dbReference>
<proteinExistence type="predicted"/>
<protein>
    <submittedName>
        <fullName evidence="8">STAS domain-containing protein</fullName>
    </submittedName>
</protein>
<evidence type="ECO:0000256" key="3">
    <source>
        <dbReference type="ARBA" id="ARBA00022989"/>
    </source>
</evidence>
<dbReference type="PANTHER" id="PTHR11814">
    <property type="entry name" value="SULFATE TRANSPORTER"/>
    <property type="match status" value="1"/>
</dbReference>
<evidence type="ECO:0000256" key="4">
    <source>
        <dbReference type="ARBA" id="ARBA00023136"/>
    </source>
</evidence>
<dbReference type="InterPro" id="IPR002645">
    <property type="entry name" value="STAS_dom"/>
</dbReference>
<dbReference type="Gene3D" id="3.30.750.24">
    <property type="entry name" value="STAS domain"/>
    <property type="match status" value="1"/>
</dbReference>
<dbReference type="GO" id="GO:0055085">
    <property type="term" value="P:transmembrane transport"/>
    <property type="evidence" value="ECO:0007669"/>
    <property type="project" value="InterPro"/>
</dbReference>
<keyword evidence="7" id="KW-1185">Reference proteome</keyword>
<evidence type="ECO:0000256" key="1">
    <source>
        <dbReference type="ARBA" id="ARBA00004141"/>
    </source>
</evidence>
<feature type="transmembrane region" description="Helical" evidence="5">
    <location>
        <begin position="74"/>
        <end position="94"/>
    </location>
</feature>
<dbReference type="InterPro" id="IPR001902">
    <property type="entry name" value="SLC26A/SulP_fam"/>
</dbReference>
<sequence length="418" mass="47407">MDLPIRFEISRRIYNQDAFDKEYKHTPLSKNKKSSFFENFPRCNKDELKSTLFTWIPLFDWVPKYKLNNLLPDLMAGFTVAILSIPQAMAYASLANVPEVIGLYTSFFPCILYAIFGTSQHVSLGMFAVIALLVNSVQKRFLPNSNSTEFSSDMRLEDLPSVQLMVTLTFTVGLVMVVMAVLQLHILASYLCDPLIKGFTTASAIHIIVLQIPPMLQIGIGQHSGVFNLIYCVLSAIIFVVLLNVLKQFGELKSLWKTSKYDFTIWIFSFFVTILWDVSQGLVASIVFSLFTIIVRIQWADTKQIAKIGDTELYKDIESHPVYHYRPDVSIFHFNAPLLYVNSERFKEHALNIISDAQTSYFKPQFLILDASGITSCDKIGALTISELAEELSQNHVTLLIACPSEKQVQNFLEVKHI</sequence>
<evidence type="ECO:0000256" key="5">
    <source>
        <dbReference type="SAM" id="Phobius"/>
    </source>
</evidence>
<dbReference type="AlphaFoldDB" id="A0A914CHL7"/>